<sequence>MELLTSGEPSYTDVAAAVAQRLAAAGATANRLDAVVLSSFDKHLPKFLMGTSLKQGWLDGKVFETLLTAVTGSLTWEGRDMPGCEQMSLLSHVGDPKPNFDRNRNPESKG</sequence>
<comment type="caution">
    <text evidence="2">The sequence shown here is derived from an EMBL/GenBank/DDBJ whole genome shotgun (WGS) entry which is preliminary data.</text>
</comment>
<evidence type="ECO:0000256" key="1">
    <source>
        <dbReference type="SAM" id="MobiDB-lite"/>
    </source>
</evidence>
<feature type="compositionally biased region" description="Basic and acidic residues" evidence="1">
    <location>
        <begin position="94"/>
        <end position="110"/>
    </location>
</feature>
<evidence type="ECO:0000313" key="3">
    <source>
        <dbReference type="Proteomes" id="UP000054053"/>
    </source>
</evidence>
<accession>A0A1B5KY95</accession>
<dbReference type="EMBL" id="BBTG02000046">
    <property type="protein sequence ID" value="GAO16030.1"/>
    <property type="molecule type" value="Genomic_DNA"/>
</dbReference>
<evidence type="ECO:0000313" key="2">
    <source>
        <dbReference type="EMBL" id="GAO16030.1"/>
    </source>
</evidence>
<gene>
    <name evidence="2" type="ORF">UVI_02056080</name>
</gene>
<reference evidence="3" key="1">
    <citation type="journal article" date="2016" name="Genome Announc.">
        <title>Genome sequence of Ustilaginoidea virens IPU010, a rice pathogenic fungus causing false smut.</title>
        <authorList>
            <person name="Kumagai T."/>
            <person name="Ishii T."/>
            <person name="Terai G."/>
            <person name="Umemura M."/>
            <person name="Machida M."/>
            <person name="Asai K."/>
        </authorList>
    </citation>
    <scope>NUCLEOTIDE SEQUENCE [LARGE SCALE GENOMIC DNA]</scope>
    <source>
        <strain evidence="3">IPU010</strain>
    </source>
</reference>
<dbReference type="AlphaFoldDB" id="A0A1B5KY95"/>
<name>A0A1B5KY95_USTVR</name>
<feature type="region of interest" description="Disordered" evidence="1">
    <location>
        <begin position="89"/>
        <end position="110"/>
    </location>
</feature>
<dbReference type="Proteomes" id="UP000054053">
    <property type="component" value="Unassembled WGS sequence"/>
</dbReference>
<proteinExistence type="predicted"/>
<organism evidence="2 3">
    <name type="scientific">Ustilaginoidea virens</name>
    <name type="common">Rice false smut fungus</name>
    <name type="synonym">Villosiclava virens</name>
    <dbReference type="NCBI Taxonomy" id="1159556"/>
    <lineage>
        <taxon>Eukaryota</taxon>
        <taxon>Fungi</taxon>
        <taxon>Dikarya</taxon>
        <taxon>Ascomycota</taxon>
        <taxon>Pezizomycotina</taxon>
        <taxon>Sordariomycetes</taxon>
        <taxon>Hypocreomycetidae</taxon>
        <taxon>Hypocreales</taxon>
        <taxon>Clavicipitaceae</taxon>
        <taxon>Ustilaginoidea</taxon>
    </lineage>
</organism>
<protein>
    <submittedName>
        <fullName evidence="2">Uncharacterized protein</fullName>
    </submittedName>
</protein>